<evidence type="ECO:0000313" key="2">
    <source>
        <dbReference type="Proteomes" id="UP000596276"/>
    </source>
</evidence>
<sequence>MAWPCSVPCTNLVGRSCLRHSWGHNAECSCSDSRVEAILLQLPAIKVKR</sequence>
<reference evidence="2" key="1">
    <citation type="journal article" date="2021" name="G3 (Bethesda)">
        <title>Chromosome assembled and annotated genome sequence of Aspergillus flavus NRRL 3357.</title>
        <authorList>
            <person name="Skerker J.M."/>
            <person name="Pianalto K.M."/>
            <person name="Mondo S.J."/>
            <person name="Yang K."/>
            <person name="Arkin A.P."/>
            <person name="Keller N.P."/>
            <person name="Grigoriev I.V."/>
            <person name="Louise Glass N.L."/>
        </authorList>
    </citation>
    <scope>NUCLEOTIDE SEQUENCE [LARGE SCALE GENOMIC DNA]</scope>
    <source>
        <strain evidence="2">ATCC 200026 / FGSC A1120 / IAM 13836 / NRRL 3357 / JCM 12722 / SRRC 167</strain>
    </source>
</reference>
<dbReference type="Proteomes" id="UP000596276">
    <property type="component" value="Chromosome 5"/>
</dbReference>
<dbReference type="AlphaFoldDB" id="A0A7U2QTF3"/>
<gene>
    <name evidence="1" type="ORF">F9C07_2284569</name>
</gene>
<proteinExistence type="predicted"/>
<keyword evidence="2" id="KW-1185">Reference proteome</keyword>
<organism evidence="1 2">
    <name type="scientific">Aspergillus flavus (strain ATCC 200026 / FGSC A1120 / IAM 13836 / NRRL 3357 / JCM 12722 / SRRC 167)</name>
    <dbReference type="NCBI Taxonomy" id="332952"/>
    <lineage>
        <taxon>Eukaryota</taxon>
        <taxon>Fungi</taxon>
        <taxon>Dikarya</taxon>
        <taxon>Ascomycota</taxon>
        <taxon>Pezizomycotina</taxon>
        <taxon>Eurotiomycetes</taxon>
        <taxon>Eurotiomycetidae</taxon>
        <taxon>Eurotiales</taxon>
        <taxon>Aspergillaceae</taxon>
        <taxon>Aspergillus</taxon>
        <taxon>Aspergillus subgen. Circumdati</taxon>
    </lineage>
</organism>
<name>A0A7U2QTF3_ASPFN</name>
<dbReference type="VEuPathDB" id="FungiDB:F9C07_2284569"/>
<protein>
    <submittedName>
        <fullName evidence="1">Uncharacterized protein</fullName>
    </submittedName>
</protein>
<evidence type="ECO:0000313" key="1">
    <source>
        <dbReference type="EMBL" id="QRD83819.1"/>
    </source>
</evidence>
<accession>A0A7U2QTF3</accession>
<dbReference type="EMBL" id="CP044621">
    <property type="protein sequence ID" value="QRD83819.1"/>
    <property type="molecule type" value="Genomic_DNA"/>
</dbReference>